<dbReference type="RefSeq" id="WP_100202543.1">
    <property type="nucleotide sequence ID" value="NZ_PGGW01000056.1"/>
</dbReference>
<feature type="region of interest" description="Disordered" evidence="1">
    <location>
        <begin position="63"/>
        <end position="83"/>
    </location>
</feature>
<evidence type="ECO:0000313" key="2">
    <source>
        <dbReference type="EMBL" id="PJE96825.1"/>
    </source>
</evidence>
<evidence type="ECO:0008006" key="4">
    <source>
        <dbReference type="Google" id="ProtNLM"/>
    </source>
</evidence>
<sequence>MSFDEEWRQIQADVAERRTGTRLNQLDGDGGGTADLAANADDLGRVGSDAADLWKRLDKDGRHALSSTSSAGSALKSESFRTGSAMETVHDTWESQLKTLLDACMHISQHLDYSAAQHRKDEADISQSFTRLSVSEISKFFK</sequence>
<accession>A0A2M8LY12</accession>
<keyword evidence="3" id="KW-1185">Reference proteome</keyword>
<protein>
    <recommendedName>
        <fullName evidence="4">AG1 protein</fullName>
    </recommendedName>
</protein>
<comment type="caution">
    <text evidence="2">The sequence shown here is derived from an EMBL/GenBank/DDBJ whole genome shotgun (WGS) entry which is preliminary data.</text>
</comment>
<dbReference type="AlphaFoldDB" id="A0A2M8LY12"/>
<feature type="compositionally biased region" description="Low complexity" evidence="1">
    <location>
        <begin position="64"/>
        <end position="77"/>
    </location>
</feature>
<dbReference type="EMBL" id="PGGW01000056">
    <property type="protein sequence ID" value="PJE96825.1"/>
    <property type="molecule type" value="Genomic_DNA"/>
</dbReference>
<evidence type="ECO:0000313" key="3">
    <source>
        <dbReference type="Proteomes" id="UP000230407"/>
    </source>
</evidence>
<reference evidence="2 3" key="1">
    <citation type="submission" date="2017-11" db="EMBL/GenBank/DDBJ databases">
        <title>Streptomyces carmine sp. nov., a novel actinomycete isolated from Sophora alopecuroides in Xinjiang, China.</title>
        <authorList>
            <person name="Wang Y."/>
            <person name="Luo X."/>
            <person name="Wan C."/>
            <person name="Zhang L."/>
        </authorList>
    </citation>
    <scope>NUCLEOTIDE SEQUENCE [LARGE SCALE GENOMIC DNA]</scope>
    <source>
        <strain evidence="2 3">TRM SA0054</strain>
    </source>
</reference>
<dbReference type="Proteomes" id="UP000230407">
    <property type="component" value="Unassembled WGS sequence"/>
</dbReference>
<name>A0A2M8LY12_9ACTN</name>
<organism evidence="2 3">
    <name type="scientific">Streptomyces carminius</name>
    <dbReference type="NCBI Taxonomy" id="2665496"/>
    <lineage>
        <taxon>Bacteria</taxon>
        <taxon>Bacillati</taxon>
        <taxon>Actinomycetota</taxon>
        <taxon>Actinomycetes</taxon>
        <taxon>Kitasatosporales</taxon>
        <taxon>Streptomycetaceae</taxon>
        <taxon>Streptomyces</taxon>
    </lineage>
</organism>
<gene>
    <name evidence="2" type="ORF">CUT44_16045</name>
</gene>
<evidence type="ECO:0000256" key="1">
    <source>
        <dbReference type="SAM" id="MobiDB-lite"/>
    </source>
</evidence>
<proteinExistence type="predicted"/>